<keyword evidence="4" id="KW-0249">Electron transport</keyword>
<gene>
    <name evidence="9" type="ORF">ABC974_10855</name>
</gene>
<evidence type="ECO:0000313" key="9">
    <source>
        <dbReference type="EMBL" id="MEN2790126.1"/>
    </source>
</evidence>
<feature type="signal peptide" evidence="7">
    <location>
        <begin position="1"/>
        <end position="19"/>
    </location>
</feature>
<accession>A0ABU9Y2V0</accession>
<evidence type="ECO:0000313" key="10">
    <source>
        <dbReference type="Proteomes" id="UP001419910"/>
    </source>
</evidence>
<evidence type="ECO:0000256" key="1">
    <source>
        <dbReference type="ARBA" id="ARBA00022448"/>
    </source>
</evidence>
<dbReference type="EMBL" id="JBDIME010000007">
    <property type="protein sequence ID" value="MEN2790126.1"/>
    <property type="molecule type" value="Genomic_DNA"/>
</dbReference>
<keyword evidence="3 6" id="KW-0479">Metal-binding</keyword>
<keyword evidence="10" id="KW-1185">Reference proteome</keyword>
<dbReference type="PANTHER" id="PTHR11961">
    <property type="entry name" value="CYTOCHROME C"/>
    <property type="match status" value="1"/>
</dbReference>
<evidence type="ECO:0000256" key="2">
    <source>
        <dbReference type="ARBA" id="ARBA00022617"/>
    </source>
</evidence>
<keyword evidence="5 6" id="KW-0408">Iron</keyword>
<feature type="chain" id="PRO_5045611020" evidence="7">
    <location>
        <begin position="20"/>
        <end position="126"/>
    </location>
</feature>
<dbReference type="PRINTS" id="PR00604">
    <property type="entry name" value="CYTCHRMECIAB"/>
</dbReference>
<keyword evidence="1" id="KW-0813">Transport</keyword>
<protein>
    <submittedName>
        <fullName evidence="9">Cytochrome c family protein</fullName>
    </submittedName>
</protein>
<comment type="caution">
    <text evidence="9">The sequence shown here is derived from an EMBL/GenBank/DDBJ whole genome shotgun (WGS) entry which is preliminary data.</text>
</comment>
<sequence length="126" mass="13073">MKLALLTTLGLLAGSSALAAPHADPVAGATVFKKCAACHSVDPSGRNGLGPNLRGVVGRRAARAPGFSYSPAMAVSKLVWNEKTLARFLAAPRQVVPGTRMTFPGLPGAQDRANVIAYLKHGDARK</sequence>
<dbReference type="InterPro" id="IPR009056">
    <property type="entry name" value="Cyt_c-like_dom"/>
</dbReference>
<feature type="domain" description="Cytochrome c" evidence="8">
    <location>
        <begin position="23"/>
        <end position="123"/>
    </location>
</feature>
<evidence type="ECO:0000256" key="3">
    <source>
        <dbReference type="ARBA" id="ARBA00022723"/>
    </source>
</evidence>
<organism evidence="9 10">
    <name type="scientific">Sphingomonas oligophenolica</name>
    <dbReference type="NCBI Taxonomy" id="301154"/>
    <lineage>
        <taxon>Bacteria</taxon>
        <taxon>Pseudomonadati</taxon>
        <taxon>Pseudomonadota</taxon>
        <taxon>Alphaproteobacteria</taxon>
        <taxon>Sphingomonadales</taxon>
        <taxon>Sphingomonadaceae</taxon>
        <taxon>Sphingomonas</taxon>
    </lineage>
</organism>
<name>A0ABU9Y2V0_9SPHN</name>
<proteinExistence type="predicted"/>
<dbReference type="Proteomes" id="UP001419910">
    <property type="component" value="Unassembled WGS sequence"/>
</dbReference>
<dbReference type="SUPFAM" id="SSF46626">
    <property type="entry name" value="Cytochrome c"/>
    <property type="match status" value="1"/>
</dbReference>
<keyword evidence="7" id="KW-0732">Signal</keyword>
<evidence type="ECO:0000256" key="4">
    <source>
        <dbReference type="ARBA" id="ARBA00022982"/>
    </source>
</evidence>
<dbReference type="PROSITE" id="PS51007">
    <property type="entry name" value="CYTC"/>
    <property type="match status" value="1"/>
</dbReference>
<keyword evidence="2 6" id="KW-0349">Heme</keyword>
<evidence type="ECO:0000259" key="8">
    <source>
        <dbReference type="PROSITE" id="PS51007"/>
    </source>
</evidence>
<evidence type="ECO:0000256" key="6">
    <source>
        <dbReference type="PROSITE-ProRule" id="PRU00433"/>
    </source>
</evidence>
<dbReference type="RefSeq" id="WP_343888628.1">
    <property type="nucleotide sequence ID" value="NZ_BAAAEH010000010.1"/>
</dbReference>
<evidence type="ECO:0000256" key="7">
    <source>
        <dbReference type="SAM" id="SignalP"/>
    </source>
</evidence>
<dbReference type="InterPro" id="IPR002327">
    <property type="entry name" value="Cyt_c_1A/1B"/>
</dbReference>
<dbReference type="Pfam" id="PF00034">
    <property type="entry name" value="Cytochrom_C"/>
    <property type="match status" value="1"/>
</dbReference>
<dbReference type="InterPro" id="IPR036909">
    <property type="entry name" value="Cyt_c-like_dom_sf"/>
</dbReference>
<reference evidence="9 10" key="1">
    <citation type="submission" date="2024-05" db="EMBL/GenBank/DDBJ databases">
        <authorList>
            <person name="Liu Q."/>
            <person name="Xin Y.-H."/>
        </authorList>
    </citation>
    <scope>NUCLEOTIDE SEQUENCE [LARGE SCALE GENOMIC DNA]</scope>
    <source>
        <strain evidence="9 10">CGMCC 1.10181</strain>
    </source>
</reference>
<dbReference type="Gene3D" id="1.10.760.10">
    <property type="entry name" value="Cytochrome c-like domain"/>
    <property type="match status" value="1"/>
</dbReference>
<evidence type="ECO:0000256" key="5">
    <source>
        <dbReference type="ARBA" id="ARBA00023004"/>
    </source>
</evidence>